<dbReference type="EMBL" id="MN739102">
    <property type="protein sequence ID" value="QHS88797.1"/>
    <property type="molecule type" value="Genomic_DNA"/>
</dbReference>
<protein>
    <submittedName>
        <fullName evidence="1">Uncharacterized protein</fullName>
    </submittedName>
</protein>
<accession>A0A6C0B969</accession>
<evidence type="ECO:0000313" key="1">
    <source>
        <dbReference type="EMBL" id="QHS88797.1"/>
    </source>
</evidence>
<sequence>MVEYVYYSGIGAKENGKHSVKEFLKIMNKHFNIECSAFLPDSDYKPCHEYKEMNRKAMEYNMKHNKPLFDYNRSKKTEKKYKKLLNKCNKYKKTAKKRNCNLNEYIEFSGAEKKI</sequence>
<reference evidence="1" key="1">
    <citation type="journal article" date="2020" name="Nature">
        <title>Giant virus diversity and host interactions through global metagenomics.</title>
        <authorList>
            <person name="Schulz F."/>
            <person name="Roux S."/>
            <person name="Paez-Espino D."/>
            <person name="Jungbluth S."/>
            <person name="Walsh D.A."/>
            <person name="Denef V.J."/>
            <person name="McMahon K.D."/>
            <person name="Konstantinidis K.T."/>
            <person name="Eloe-Fadrosh E.A."/>
            <person name="Kyrpides N.C."/>
            <person name="Woyke T."/>
        </authorList>
    </citation>
    <scope>NUCLEOTIDE SEQUENCE</scope>
    <source>
        <strain evidence="1">GVMAG-M-3300010158-59</strain>
    </source>
</reference>
<proteinExistence type="predicted"/>
<dbReference type="AlphaFoldDB" id="A0A6C0B969"/>
<organism evidence="1">
    <name type="scientific">viral metagenome</name>
    <dbReference type="NCBI Taxonomy" id="1070528"/>
    <lineage>
        <taxon>unclassified sequences</taxon>
        <taxon>metagenomes</taxon>
        <taxon>organismal metagenomes</taxon>
    </lineage>
</organism>
<name>A0A6C0B969_9ZZZZ</name>